<feature type="compositionally biased region" description="Basic and acidic residues" evidence="1">
    <location>
        <begin position="467"/>
        <end position="485"/>
    </location>
</feature>
<dbReference type="InterPro" id="IPR019622">
    <property type="entry name" value="Rrn9_dom"/>
</dbReference>
<feature type="region of interest" description="Disordered" evidence="1">
    <location>
        <begin position="1"/>
        <end position="34"/>
    </location>
</feature>
<dbReference type="Pfam" id="PF10680">
    <property type="entry name" value="RRN9"/>
    <property type="match status" value="1"/>
</dbReference>
<feature type="compositionally biased region" description="Acidic residues" evidence="1">
    <location>
        <begin position="580"/>
        <end position="592"/>
    </location>
</feature>
<accession>A0A194XU58</accession>
<feature type="region of interest" description="Disordered" evidence="1">
    <location>
        <begin position="454"/>
        <end position="493"/>
    </location>
</feature>
<evidence type="ECO:0000256" key="1">
    <source>
        <dbReference type="SAM" id="MobiDB-lite"/>
    </source>
</evidence>
<feature type="compositionally biased region" description="Acidic residues" evidence="1">
    <location>
        <begin position="159"/>
        <end position="172"/>
    </location>
</feature>
<feature type="domain" description="Rrn9" evidence="2">
    <location>
        <begin position="49"/>
        <end position="115"/>
    </location>
</feature>
<feature type="region of interest" description="Disordered" evidence="1">
    <location>
        <begin position="153"/>
        <end position="229"/>
    </location>
</feature>
<dbReference type="GeneID" id="28818364"/>
<feature type="region of interest" description="Disordered" evidence="1">
    <location>
        <begin position="258"/>
        <end position="305"/>
    </location>
</feature>
<feature type="compositionally biased region" description="Basic and acidic residues" evidence="1">
    <location>
        <begin position="108"/>
        <end position="132"/>
    </location>
</feature>
<evidence type="ECO:0000259" key="2">
    <source>
        <dbReference type="Pfam" id="PF10680"/>
    </source>
</evidence>
<dbReference type="AlphaFoldDB" id="A0A194XU58"/>
<evidence type="ECO:0000313" key="4">
    <source>
        <dbReference type="Proteomes" id="UP000070700"/>
    </source>
</evidence>
<proteinExistence type="predicted"/>
<dbReference type="OrthoDB" id="5412288at2759"/>
<evidence type="ECO:0000313" key="3">
    <source>
        <dbReference type="EMBL" id="KUJ23855.1"/>
    </source>
</evidence>
<feature type="compositionally biased region" description="Low complexity" evidence="1">
    <location>
        <begin position="371"/>
        <end position="382"/>
    </location>
</feature>
<feature type="region of interest" description="Disordered" evidence="1">
    <location>
        <begin position="347"/>
        <end position="393"/>
    </location>
</feature>
<feature type="compositionally biased region" description="Acidic residues" evidence="1">
    <location>
        <begin position="1"/>
        <end position="20"/>
    </location>
</feature>
<dbReference type="InParanoid" id="A0A194XU58"/>
<dbReference type="RefSeq" id="XP_018078210.1">
    <property type="nucleotide sequence ID" value="XM_018208638.1"/>
</dbReference>
<dbReference type="EMBL" id="KQ947404">
    <property type="protein sequence ID" value="KUJ23855.1"/>
    <property type="molecule type" value="Genomic_DNA"/>
</dbReference>
<sequence>MDDDDPAIPDSDASEDTEDSESLRPNRWQGAPSTWASLTAQERGLAASLDQIRNEDLSIHLYNAHALKRRARQFEENPEKEYPAIPDEDQTFKPPTHWTAWPLPPNEVPREGERIGSEDPDEKYTFRRRETQRPSTELEDVLLGLTLRFAKERFTNREENDEIGAQDDEEQTTVENNGRHNNDEASDSLDSEISDENDVVVKEGSAAPSEEPLIPVVSTDDDRSRGLLRPSIRHTLSKLDEVLMALHHARKACRRVSYSSASSEADSEQEGSVPISKRPRGRPRKFSSLPDRSRAQSMPSDQEMDEDGLFRAKTTHLGRPLKAYNRLDGESQQDYLVRIAKIQKKPLPPFAPPIEAKPEKSPTPSPRKSSKSPGTRATSADTSARRRKKLHPRDWSEVLSSAALVGFPPDVIARATRRCANLFGEGITMRTIIEMPFMEKIPDSVMRYVPEEIPDFDEESSISSSDESDRPEEFSEVQIKSERPTSRAIRKARMPPSKQTCFCSIENCPRRIQGFRDKDALRRHLMLGHKIAKDDLDEYILPSDEEMSGAVHVDGFLKPLKKLGGARGSYRRTGKRPREDETDSGDEEEEEEVRGPQPTPALKVESESSESDEDGSASDLS</sequence>
<organism evidence="3 4">
    <name type="scientific">Mollisia scopiformis</name>
    <name type="common">Conifer needle endophyte fungus</name>
    <name type="synonym">Phialocephala scopiformis</name>
    <dbReference type="NCBI Taxonomy" id="149040"/>
    <lineage>
        <taxon>Eukaryota</taxon>
        <taxon>Fungi</taxon>
        <taxon>Dikarya</taxon>
        <taxon>Ascomycota</taxon>
        <taxon>Pezizomycotina</taxon>
        <taxon>Leotiomycetes</taxon>
        <taxon>Helotiales</taxon>
        <taxon>Mollisiaceae</taxon>
        <taxon>Mollisia</taxon>
    </lineage>
</organism>
<gene>
    <name evidence="3" type="ORF">LY89DRAFT_572394</name>
</gene>
<dbReference type="Proteomes" id="UP000070700">
    <property type="component" value="Unassembled WGS sequence"/>
</dbReference>
<feature type="region of interest" description="Disordered" evidence="1">
    <location>
        <begin position="73"/>
        <end position="137"/>
    </location>
</feature>
<keyword evidence="4" id="KW-1185">Reference proteome</keyword>
<reference evidence="3 4" key="1">
    <citation type="submission" date="2015-10" db="EMBL/GenBank/DDBJ databases">
        <title>Full genome of DAOMC 229536 Phialocephala scopiformis, a fungal endophyte of spruce producing the potent anti-insectan compound rugulosin.</title>
        <authorList>
            <consortium name="DOE Joint Genome Institute"/>
            <person name="Walker A.K."/>
            <person name="Frasz S.L."/>
            <person name="Seifert K.A."/>
            <person name="Miller J.D."/>
            <person name="Mondo S.J."/>
            <person name="Labutti K."/>
            <person name="Lipzen A."/>
            <person name="Dockter R."/>
            <person name="Kennedy M."/>
            <person name="Grigoriev I.V."/>
            <person name="Spatafora J.W."/>
        </authorList>
    </citation>
    <scope>NUCLEOTIDE SEQUENCE [LARGE SCALE GENOMIC DNA]</scope>
    <source>
        <strain evidence="3 4">CBS 120377</strain>
    </source>
</reference>
<dbReference type="STRING" id="149040.A0A194XU58"/>
<feature type="compositionally biased region" description="Acidic residues" evidence="1">
    <location>
        <begin position="184"/>
        <end position="198"/>
    </location>
</feature>
<feature type="compositionally biased region" description="Acidic residues" evidence="1">
    <location>
        <begin position="607"/>
        <end position="621"/>
    </location>
</feature>
<name>A0A194XU58_MOLSC</name>
<feature type="region of interest" description="Disordered" evidence="1">
    <location>
        <begin position="561"/>
        <end position="621"/>
    </location>
</feature>
<dbReference type="KEGG" id="psco:LY89DRAFT_572394"/>
<feature type="compositionally biased region" description="Basic and acidic residues" evidence="1">
    <location>
        <begin position="73"/>
        <end position="82"/>
    </location>
</feature>
<protein>
    <recommendedName>
        <fullName evidence="2">Rrn9 domain-containing protein</fullName>
    </recommendedName>
</protein>